<evidence type="ECO:0000256" key="1">
    <source>
        <dbReference type="SAM" id="Coils"/>
    </source>
</evidence>
<sequence length="111" mass="12935">MIILDKNITKDQERMRDLMESILDVKDRIQGLEIDLDNYKNNLLDLMKKNNTYEIESYTAKANIIEFNRESLDKDKTIDAINKVNKGLKEKVDISGLINRSNVCFVLVKEL</sequence>
<organism evidence="2 3">
    <name type="scientific">Clostridium thermobutyricum</name>
    <dbReference type="NCBI Taxonomy" id="29372"/>
    <lineage>
        <taxon>Bacteria</taxon>
        <taxon>Bacillati</taxon>
        <taxon>Bacillota</taxon>
        <taxon>Clostridia</taxon>
        <taxon>Eubacteriales</taxon>
        <taxon>Clostridiaceae</taxon>
        <taxon>Clostridium</taxon>
    </lineage>
</organism>
<feature type="coiled-coil region" evidence="1">
    <location>
        <begin position="15"/>
        <end position="56"/>
    </location>
</feature>
<keyword evidence="3" id="KW-1185">Reference proteome</keyword>
<comment type="caution">
    <text evidence="2">The sequence shown here is derived from an EMBL/GenBank/DDBJ whole genome shotgun (WGS) entry which is preliminary data.</text>
</comment>
<name>N9W788_9CLOT</name>
<dbReference type="HOGENOM" id="CLU_2153960_0_0_9"/>
<evidence type="ECO:0000313" key="2">
    <source>
        <dbReference type="EMBL" id="ENY98719.1"/>
    </source>
</evidence>
<dbReference type="Proteomes" id="UP000013097">
    <property type="component" value="Unassembled WGS sequence"/>
</dbReference>
<evidence type="ECO:0000313" key="3">
    <source>
        <dbReference type="Proteomes" id="UP000013097"/>
    </source>
</evidence>
<protein>
    <submittedName>
        <fullName evidence="2">Uncharacterized protein</fullName>
    </submittedName>
</protein>
<dbReference type="eggNOG" id="ENOG5030PDT">
    <property type="taxonomic scope" value="Bacteria"/>
</dbReference>
<dbReference type="RefSeq" id="WP_002599717.1">
    <property type="nucleotide sequence ID" value="NZ_KB850960.1"/>
</dbReference>
<reference evidence="2 3" key="1">
    <citation type="submission" date="2013-01" db="EMBL/GenBank/DDBJ databases">
        <title>The Genome Sequence of Clostridium colicanis 209318.</title>
        <authorList>
            <consortium name="The Broad Institute Genome Sequencing Platform"/>
            <person name="Earl A."/>
            <person name="Ward D."/>
            <person name="Feldgarden M."/>
            <person name="Gevers D."/>
            <person name="Courvalin P."/>
            <person name="Lambert T."/>
            <person name="Walker B."/>
            <person name="Young S.K."/>
            <person name="Zeng Q."/>
            <person name="Gargeya S."/>
            <person name="Fitzgerald M."/>
            <person name="Haas B."/>
            <person name="Abouelleil A."/>
            <person name="Alvarado L."/>
            <person name="Arachchi H.M."/>
            <person name="Berlin A.M."/>
            <person name="Chapman S.B."/>
            <person name="Dewar J."/>
            <person name="Goldberg J."/>
            <person name="Griggs A."/>
            <person name="Gujja S."/>
            <person name="Hansen M."/>
            <person name="Howarth C."/>
            <person name="Imamovic A."/>
            <person name="Larimer J."/>
            <person name="McCowan C."/>
            <person name="Murphy C."/>
            <person name="Neiman D."/>
            <person name="Pearson M."/>
            <person name="Priest M."/>
            <person name="Roberts A."/>
            <person name="Saif S."/>
            <person name="Shea T."/>
            <person name="Sisk P."/>
            <person name="Sykes S."/>
            <person name="Wortman J."/>
            <person name="Nusbaum C."/>
            <person name="Birren B."/>
        </authorList>
    </citation>
    <scope>NUCLEOTIDE SEQUENCE [LARGE SCALE GENOMIC DNA]</scope>
    <source>
        <strain evidence="2 3">209318</strain>
    </source>
</reference>
<keyword evidence="1" id="KW-0175">Coiled coil</keyword>
<dbReference type="EMBL" id="AGYT01000026">
    <property type="protein sequence ID" value="ENY98719.1"/>
    <property type="molecule type" value="Genomic_DNA"/>
</dbReference>
<accession>N9W788</accession>
<dbReference type="PATRIC" id="fig|999411.4.peg.3191"/>
<proteinExistence type="predicted"/>
<gene>
    <name evidence="2" type="ORF">HMPREF1092_03277</name>
</gene>
<dbReference type="AlphaFoldDB" id="N9W788"/>